<dbReference type="SUPFAM" id="SSF56925">
    <property type="entry name" value="OMPA-like"/>
    <property type="match status" value="1"/>
</dbReference>
<gene>
    <name evidence="3" type="ORF">HT657_07605</name>
</gene>
<dbReference type="EMBL" id="JABULY010000004">
    <property type="protein sequence ID" value="MBV6531999.1"/>
    <property type="molecule type" value="Genomic_DNA"/>
</dbReference>
<dbReference type="Pfam" id="PF08794">
    <property type="entry name" value="FHBP_C"/>
    <property type="match status" value="1"/>
</dbReference>
<evidence type="ECO:0000259" key="2">
    <source>
        <dbReference type="Pfam" id="PF08794"/>
    </source>
</evidence>
<dbReference type="Proteomes" id="UP001196379">
    <property type="component" value="Unassembled WGS sequence"/>
</dbReference>
<dbReference type="InterPro" id="IPR011250">
    <property type="entry name" value="OMP/PagP_B-barrel"/>
</dbReference>
<evidence type="ECO:0000313" key="3">
    <source>
        <dbReference type="EMBL" id="MBV6531999.1"/>
    </source>
</evidence>
<proteinExistence type="predicted"/>
<comment type="caution">
    <text evidence="3">The sequence shown here is derived from an EMBL/GenBank/DDBJ whole genome shotgun (WGS) entry which is preliminary data.</text>
</comment>
<evidence type="ECO:0000313" key="4">
    <source>
        <dbReference type="Proteomes" id="UP001196379"/>
    </source>
</evidence>
<dbReference type="InterPro" id="IPR014902">
    <property type="entry name" value="FHBP-like_C"/>
</dbReference>
<reference evidence="3 4" key="1">
    <citation type="journal article" date="2021" name="Mol. Ecol.">
        <title>Polar bear-adapted Ursidibacter maritimus are remarkably conserved after generations in captivity.</title>
        <authorList>
            <person name="Espinosa-Gongora C."/>
            <person name="Hansen M.J."/>
            <person name="Bertelsen M.F."/>
            <person name="Bojesen A.M."/>
        </authorList>
    </citation>
    <scope>NUCLEOTIDE SEQUENCE [LARGE SCALE GENOMIC DNA]</scope>
    <source>
        <strain evidence="3 4">Pb43106</strain>
    </source>
</reference>
<sequence>MPKPISEEKKDMPKPISEEKKDMPKSISEEKKDMPKPISEEKKDMPKPISEEKKPTPDEELAQKIKKEILGKDYPQGLTRNPIVKEVLDNMKSYDVGSSIYNQKYSLLKIEYRSNSLANNDEGNFVNMPRDIGVKTNLADLPTSGNFSYKGVAIDMKGEGVLNYDINFSTKKGKGSVTGLPIGNVELQEAKIGHSFDMKGILFGDAKYSSGEGHYNLNLYGPAGEEVSGNMILNDKNNDLSKNYGLAGSRE</sequence>
<keyword evidence="4" id="KW-1185">Reference proteome</keyword>
<protein>
    <recommendedName>
        <fullName evidence="2">Factor H binding protein-like C-terminal domain-containing protein</fullName>
    </recommendedName>
</protein>
<organism evidence="3 4">
    <name type="scientific">Ursidibacter maritimus</name>
    <dbReference type="NCBI Taxonomy" id="1331689"/>
    <lineage>
        <taxon>Bacteria</taxon>
        <taxon>Pseudomonadati</taxon>
        <taxon>Pseudomonadota</taxon>
        <taxon>Gammaproteobacteria</taxon>
        <taxon>Pasteurellales</taxon>
        <taxon>Pasteurellaceae</taxon>
        <taxon>Ursidibacter</taxon>
    </lineage>
</organism>
<feature type="region of interest" description="Disordered" evidence="1">
    <location>
        <begin position="1"/>
        <end position="60"/>
    </location>
</feature>
<feature type="domain" description="Factor H binding protein-like C-terminal" evidence="2">
    <location>
        <begin position="140"/>
        <end position="230"/>
    </location>
</feature>
<name>A0ABS6S8W1_9PAST</name>
<evidence type="ECO:0000256" key="1">
    <source>
        <dbReference type="SAM" id="MobiDB-lite"/>
    </source>
</evidence>
<dbReference type="Gene3D" id="2.40.160.90">
    <property type="match status" value="1"/>
</dbReference>
<accession>A0ABS6S8W1</accession>